<proteinExistence type="inferred from homology"/>
<keyword evidence="5 8" id="KW-0784">Thiamine biosynthesis</keyword>
<dbReference type="InterPro" id="IPR033983">
    <property type="entry name" value="Thiazole_synthase_ThiG"/>
</dbReference>
<comment type="catalytic activity">
    <reaction evidence="7 8">
        <text>[ThiS sulfur-carrier protein]-C-terminal-Gly-aminoethanethioate + 2-iminoacetate + 1-deoxy-D-xylulose 5-phosphate = [ThiS sulfur-carrier protein]-C-terminal Gly-Gly + 2-[(2R,5Z)-2-carboxy-4-methylthiazol-5(2H)-ylidene]ethyl phosphate + 2 H2O + H(+)</text>
        <dbReference type="Rhea" id="RHEA:26297"/>
        <dbReference type="Rhea" id="RHEA-COMP:12909"/>
        <dbReference type="Rhea" id="RHEA-COMP:19908"/>
        <dbReference type="ChEBI" id="CHEBI:15377"/>
        <dbReference type="ChEBI" id="CHEBI:15378"/>
        <dbReference type="ChEBI" id="CHEBI:57792"/>
        <dbReference type="ChEBI" id="CHEBI:62899"/>
        <dbReference type="ChEBI" id="CHEBI:77846"/>
        <dbReference type="ChEBI" id="CHEBI:90778"/>
        <dbReference type="ChEBI" id="CHEBI:232372"/>
        <dbReference type="EC" id="2.8.1.10"/>
    </reaction>
</comment>
<evidence type="ECO:0000256" key="4">
    <source>
        <dbReference type="ARBA" id="ARBA00022679"/>
    </source>
</evidence>
<evidence type="ECO:0000313" key="10">
    <source>
        <dbReference type="EMBL" id="SDL54980.1"/>
    </source>
</evidence>
<evidence type="ECO:0000256" key="7">
    <source>
        <dbReference type="ARBA" id="ARBA00049897"/>
    </source>
</evidence>
<dbReference type="Gene3D" id="3.20.20.70">
    <property type="entry name" value="Aldolase class I"/>
    <property type="match status" value="1"/>
</dbReference>
<dbReference type="HAMAP" id="MF_00443">
    <property type="entry name" value="ThiG"/>
    <property type="match status" value="1"/>
</dbReference>
<dbReference type="Proteomes" id="UP000199068">
    <property type="component" value="Unassembled WGS sequence"/>
</dbReference>
<comment type="subcellular location">
    <subcellularLocation>
        <location evidence="8">Cytoplasm</location>
    </subcellularLocation>
</comment>
<dbReference type="PANTHER" id="PTHR34266:SF2">
    <property type="entry name" value="THIAZOLE SYNTHASE"/>
    <property type="match status" value="1"/>
</dbReference>
<evidence type="ECO:0000256" key="3">
    <source>
        <dbReference type="ARBA" id="ARBA00011960"/>
    </source>
</evidence>
<dbReference type="InterPro" id="IPR013785">
    <property type="entry name" value="Aldolase_TIM"/>
</dbReference>
<keyword evidence="8" id="KW-0963">Cytoplasm</keyword>
<evidence type="ECO:0000256" key="8">
    <source>
        <dbReference type="HAMAP-Rule" id="MF_00443"/>
    </source>
</evidence>
<keyword evidence="6 8" id="KW-0704">Schiff base</keyword>
<evidence type="ECO:0000256" key="6">
    <source>
        <dbReference type="ARBA" id="ARBA00023270"/>
    </source>
</evidence>
<feature type="binding site" evidence="8">
    <location>
        <begin position="205"/>
        <end position="206"/>
    </location>
    <ligand>
        <name>1-deoxy-D-xylulose 5-phosphate</name>
        <dbReference type="ChEBI" id="CHEBI:57792"/>
    </ligand>
</feature>
<feature type="active site" description="Schiff-base intermediate with DXP" evidence="8">
    <location>
        <position position="96"/>
    </location>
</feature>
<evidence type="ECO:0000256" key="5">
    <source>
        <dbReference type="ARBA" id="ARBA00022977"/>
    </source>
</evidence>
<comment type="subunit">
    <text evidence="8">Homotetramer. Forms heterodimers with either ThiH or ThiS.</text>
</comment>
<evidence type="ECO:0000259" key="9">
    <source>
        <dbReference type="Pfam" id="PF05690"/>
    </source>
</evidence>
<dbReference type="GO" id="GO:0005737">
    <property type="term" value="C:cytoplasm"/>
    <property type="evidence" value="ECO:0007669"/>
    <property type="project" value="UniProtKB-SubCell"/>
</dbReference>
<dbReference type="CDD" id="cd04728">
    <property type="entry name" value="ThiG"/>
    <property type="match status" value="1"/>
</dbReference>
<comment type="function">
    <text evidence="1 8">Catalyzes the rearrangement of 1-deoxy-D-xylulose 5-phosphate (DXP) to produce the thiazole phosphate moiety of thiamine. Sulfur is provided by the thiocarboxylate moiety of the carrier protein ThiS. In vitro, sulfur can be provided by H(2)S.</text>
</comment>
<dbReference type="RefSeq" id="WP_092724337.1">
    <property type="nucleotide sequence ID" value="NZ_FNGW01000002.1"/>
</dbReference>
<dbReference type="InterPro" id="IPR008867">
    <property type="entry name" value="ThiG"/>
</dbReference>
<dbReference type="Pfam" id="PF05690">
    <property type="entry name" value="ThiG"/>
    <property type="match status" value="1"/>
</dbReference>
<dbReference type="EMBL" id="FNGW01000002">
    <property type="protein sequence ID" value="SDL54980.1"/>
    <property type="molecule type" value="Genomic_DNA"/>
</dbReference>
<name>A0A1G9KYP4_9FIRM</name>
<gene>
    <name evidence="8" type="primary">thiG</name>
    <name evidence="10" type="ORF">SAMN04515677_102318</name>
</gene>
<reference evidence="10 11" key="1">
    <citation type="submission" date="2016-10" db="EMBL/GenBank/DDBJ databases">
        <authorList>
            <person name="de Groot N.N."/>
        </authorList>
    </citation>
    <scope>NUCLEOTIDE SEQUENCE [LARGE SCALE GENOMIC DNA]</scope>
    <source>
        <strain evidence="10 11">DSM 797</strain>
    </source>
</reference>
<feature type="binding site" evidence="8">
    <location>
        <position position="157"/>
    </location>
    <ligand>
        <name>1-deoxy-D-xylulose 5-phosphate</name>
        <dbReference type="ChEBI" id="CHEBI:57792"/>
    </ligand>
</feature>
<dbReference type="SUPFAM" id="SSF110399">
    <property type="entry name" value="ThiG-like"/>
    <property type="match status" value="1"/>
</dbReference>
<dbReference type="AlphaFoldDB" id="A0A1G9KYP4"/>
<evidence type="ECO:0000256" key="2">
    <source>
        <dbReference type="ARBA" id="ARBA00004948"/>
    </source>
</evidence>
<evidence type="ECO:0000313" key="11">
    <source>
        <dbReference type="Proteomes" id="UP000199068"/>
    </source>
</evidence>
<dbReference type="STRING" id="1121325.SAMN04515677_102318"/>
<keyword evidence="11" id="KW-1185">Reference proteome</keyword>
<dbReference type="GO" id="GO:1990107">
    <property type="term" value="F:thiazole synthase activity"/>
    <property type="evidence" value="ECO:0007669"/>
    <property type="project" value="UniProtKB-EC"/>
</dbReference>
<dbReference type="EC" id="2.8.1.10" evidence="3 8"/>
<comment type="pathway">
    <text evidence="2 8">Cofactor biosynthesis; thiamine diphosphate biosynthesis.</text>
</comment>
<evidence type="ECO:0000256" key="1">
    <source>
        <dbReference type="ARBA" id="ARBA00002834"/>
    </source>
</evidence>
<sequence length="260" mass="28166">MDRLVLGEHKFNSRLLIGTGKYGSNEILPKVIKESNSEIITMALRRVDLDNKEENILTHIPNEMTILPNTSGATNHQEAVRIARIARKMGCGNFIKIEVISDTKYLLPDNDETIKATEILAKEGFVVLPYMSPDLYAGKRLIDAGAAAVMPLGSPIGSNRGIKMKEMINIMIEELDIPIIVDAGIGKPSQAMEAMEMGAAAVLVNTAIASSKDPIKMARAFRLAVEGGRESYLAKCGIVSDYANSSSPLTGFLSELSTVE</sequence>
<keyword evidence="4 8" id="KW-0808">Transferase</keyword>
<dbReference type="GO" id="GO:0009229">
    <property type="term" value="P:thiamine diphosphate biosynthetic process"/>
    <property type="evidence" value="ECO:0007669"/>
    <property type="project" value="UniProtKB-UniRule"/>
</dbReference>
<protein>
    <recommendedName>
        <fullName evidence="3 8">Thiazole synthase</fullName>
        <ecNumber evidence="3 8">2.8.1.10</ecNumber>
    </recommendedName>
</protein>
<feature type="domain" description="Thiazole synthase ThiG" evidence="9">
    <location>
        <begin position="6"/>
        <end position="248"/>
    </location>
</feature>
<dbReference type="UniPathway" id="UPA00060"/>
<feature type="binding site" evidence="8">
    <location>
        <begin position="183"/>
        <end position="184"/>
    </location>
    <ligand>
        <name>1-deoxy-D-xylulose 5-phosphate</name>
        <dbReference type="ChEBI" id="CHEBI:57792"/>
    </ligand>
</feature>
<dbReference type="PANTHER" id="PTHR34266">
    <property type="entry name" value="THIAZOLE SYNTHASE"/>
    <property type="match status" value="1"/>
</dbReference>
<organism evidence="10 11">
    <name type="scientific">Romboutsia lituseburensis DSM 797</name>
    <dbReference type="NCBI Taxonomy" id="1121325"/>
    <lineage>
        <taxon>Bacteria</taxon>
        <taxon>Bacillati</taxon>
        <taxon>Bacillota</taxon>
        <taxon>Clostridia</taxon>
        <taxon>Peptostreptococcales</taxon>
        <taxon>Peptostreptococcaceae</taxon>
        <taxon>Romboutsia</taxon>
    </lineage>
</organism>
<accession>A0A1G9KYP4</accession>
<comment type="similarity">
    <text evidence="8">Belongs to the ThiG family.</text>
</comment>